<comment type="similarity">
    <text evidence="1">Belongs to the ROK (NagC/XylR) family.</text>
</comment>
<dbReference type="Gene3D" id="1.10.10.10">
    <property type="entry name" value="Winged helix-like DNA-binding domain superfamily/Winged helix DNA-binding domain"/>
    <property type="match status" value="1"/>
</dbReference>
<dbReference type="KEGG" id="minf:MESINF_0533"/>
<evidence type="ECO:0000313" key="3">
    <source>
        <dbReference type="Proteomes" id="UP000250796"/>
    </source>
</evidence>
<accession>A0A7Z7PNA2</accession>
<dbReference type="Gene3D" id="3.30.420.40">
    <property type="match status" value="2"/>
</dbReference>
<dbReference type="SUPFAM" id="SSF53067">
    <property type="entry name" value="Actin-like ATPase domain"/>
    <property type="match status" value="1"/>
</dbReference>
<dbReference type="InterPro" id="IPR036390">
    <property type="entry name" value="WH_DNA-bd_sf"/>
</dbReference>
<dbReference type="SUPFAM" id="SSF46785">
    <property type="entry name" value="Winged helix' DNA-binding domain"/>
    <property type="match status" value="1"/>
</dbReference>
<dbReference type="InterPro" id="IPR043129">
    <property type="entry name" value="ATPase_NBD"/>
</dbReference>
<dbReference type="InterPro" id="IPR000600">
    <property type="entry name" value="ROK"/>
</dbReference>
<organism evidence="2 3">
    <name type="scientific">Mesotoga infera</name>
    <dbReference type="NCBI Taxonomy" id="1236046"/>
    <lineage>
        <taxon>Bacteria</taxon>
        <taxon>Thermotogati</taxon>
        <taxon>Thermotogota</taxon>
        <taxon>Thermotogae</taxon>
        <taxon>Kosmotogales</taxon>
        <taxon>Kosmotogaceae</taxon>
        <taxon>Mesotoga</taxon>
    </lineage>
</organism>
<gene>
    <name evidence="2" type="ORF">MESINF_0533</name>
</gene>
<dbReference type="InterPro" id="IPR036388">
    <property type="entry name" value="WH-like_DNA-bd_sf"/>
</dbReference>
<name>A0A7Z7PNA2_9BACT</name>
<dbReference type="PANTHER" id="PTHR18964:SF149">
    <property type="entry name" value="BIFUNCTIONAL UDP-N-ACETYLGLUCOSAMINE 2-EPIMERASE_N-ACETYLMANNOSAMINE KINASE"/>
    <property type="match status" value="1"/>
</dbReference>
<protein>
    <submittedName>
        <fullName evidence="2">Putative ROK family protein</fullName>
    </submittedName>
</protein>
<evidence type="ECO:0000313" key="2">
    <source>
        <dbReference type="EMBL" id="SSC11982.1"/>
    </source>
</evidence>
<dbReference type="AlphaFoldDB" id="A0A7Z7PNA2"/>
<dbReference type="EMBL" id="LS974202">
    <property type="protein sequence ID" value="SSC11982.1"/>
    <property type="molecule type" value="Genomic_DNA"/>
</dbReference>
<dbReference type="PANTHER" id="PTHR18964">
    <property type="entry name" value="ROK (REPRESSOR, ORF, KINASE) FAMILY"/>
    <property type="match status" value="1"/>
</dbReference>
<proteinExistence type="inferred from homology"/>
<evidence type="ECO:0000256" key="1">
    <source>
        <dbReference type="ARBA" id="ARBA00006479"/>
    </source>
</evidence>
<dbReference type="Proteomes" id="UP000250796">
    <property type="component" value="Chromosome MESINF"/>
</dbReference>
<dbReference type="Pfam" id="PF00480">
    <property type="entry name" value="ROK"/>
    <property type="match status" value="1"/>
</dbReference>
<reference evidence="2 3" key="1">
    <citation type="submission" date="2017-01" db="EMBL/GenBank/DDBJ databases">
        <authorList>
            <person name="Erauso G."/>
        </authorList>
    </citation>
    <scope>NUCLEOTIDE SEQUENCE [LARGE SCALE GENOMIC DNA]</scope>
    <source>
        <strain evidence="2">MESINF1</strain>
    </source>
</reference>
<dbReference type="RefSeq" id="WP_169698398.1">
    <property type="nucleotide sequence ID" value="NZ_LS974202.1"/>
</dbReference>
<keyword evidence="3" id="KW-1185">Reference proteome</keyword>
<sequence length="407" mass="44909">MANLNEVKATNKHFVLDLVRRKGAISRADLSRLSGLTRATVSALTGELIEEKFLKELMVGDSKKGRGGRKPVLLSLDGESKLFAGIDLHWDYFQIAVSNILGEIVTEDVYRFDRRLSPEEYFGVLSERANRVFHKDDFSGRISAIGVSLYGVVDTKNGVLKFPSHMHWPQIELERYIVGFPAPVFWESRSAASLIAETWFHEELYPRDGLIVFVNVIEGIGGAVMLNGEILKNDGISTGEIGHTTVDINGNTCTCGRRGCLEAYVSDKKLVESYVDQLDKLSLPTKSIRDMAIKIAQMASRGEEPAIKAVQQMARNLSVGIGNVINFLSPNYVVIGGFITEAWSVVEPIIREEVTKQALPGLFISTEVVKNHYGSRSGLIGALAVAIREKMRQVGSIDSNSLEHRGV</sequence>